<dbReference type="Proteomes" id="UP000198620">
    <property type="component" value="Unassembled WGS sequence"/>
</dbReference>
<name>A0A1H7RA55_9PROT</name>
<organism evidence="2 3">
    <name type="scientific">Nitrosovibrio tenuis</name>
    <dbReference type="NCBI Taxonomy" id="1233"/>
    <lineage>
        <taxon>Bacteria</taxon>
        <taxon>Pseudomonadati</taxon>
        <taxon>Pseudomonadota</taxon>
        <taxon>Betaproteobacteria</taxon>
        <taxon>Nitrosomonadales</taxon>
        <taxon>Nitrosomonadaceae</taxon>
        <taxon>Nitrosovibrio</taxon>
    </lineage>
</organism>
<evidence type="ECO:0000259" key="1">
    <source>
        <dbReference type="Pfam" id="PF06048"/>
    </source>
</evidence>
<keyword evidence="3" id="KW-1185">Reference proteome</keyword>
<sequence>MTTLENIAGATHPVPDAKEEVGSDALKMPWNDVASFIPQGFSLAVDGLYRETKNNDERLSGAVWVSAKTRDPQSEEWGIVVEWIDPDGKQHKQAFPRNLLHDKRGIALVQALSAGGLEVIPGCENAVVKYLGSFDIPNRLRSVAQLGWLRGEELVFVLPQKVIGKDASSNIVYQPERYSPTSSTMGSRGTLAQWQMNVAMPCKNNDYLIFALCHSFAGALLEFSNMESGGFHLYGASSKGKTTALQCAASVWGNGADPAASHDSYIRKWNTTGNALEATAAAHNDGILILDELGTCSVQDVGKIVYDLFGGQGKARMGKDASLLSRRSWRSVGLSSGEVSVQQRIEREGRQVAHAGQLIRFIDIPIDGGIVRDTHGQSSSAFVKQLKENSAKYYGTAGSAFLNKFIRYFEHHEKAMREVCESIQYWVTAVANAHAGLTTLQERALQRFSLVKSAGILAVELEILPFNIREIDESILGVWRAWLNDASNLSDADRGVRNVREFLQRHGSSRFDSGKSYQPIRDCAGFLHRNLFLFTDAGFKEACGEFDTRQVAAELLNRRLLVIDDANRFKSRFSVPGQPGRQRLYAVRESILEG</sequence>
<dbReference type="Pfam" id="PF06048">
    <property type="entry name" value="DUF927"/>
    <property type="match status" value="1"/>
</dbReference>
<dbReference type="EMBL" id="FOBH01000016">
    <property type="protein sequence ID" value="SEL57029.1"/>
    <property type="molecule type" value="Genomic_DNA"/>
</dbReference>
<proteinExistence type="predicted"/>
<reference evidence="2 3" key="1">
    <citation type="submission" date="2016-10" db="EMBL/GenBank/DDBJ databases">
        <authorList>
            <person name="de Groot N.N."/>
        </authorList>
    </citation>
    <scope>NUCLEOTIDE SEQUENCE [LARGE SCALE GENOMIC DNA]</scope>
    <source>
        <strain evidence="2 3">Nv1</strain>
    </source>
</reference>
<dbReference type="STRING" id="1233.SAMN05216387_1164"/>
<protein>
    <submittedName>
        <fullName evidence="2">Uncharcterized protein, DUF927 family</fullName>
    </submittedName>
</protein>
<evidence type="ECO:0000313" key="3">
    <source>
        <dbReference type="Proteomes" id="UP000198620"/>
    </source>
</evidence>
<accession>A0A1H7RA55</accession>
<dbReference type="RefSeq" id="WP_177171868.1">
    <property type="nucleotide sequence ID" value="NZ_FOBH01000016.1"/>
</dbReference>
<dbReference type="InterPro" id="IPR009270">
    <property type="entry name" value="DUF927"/>
</dbReference>
<gene>
    <name evidence="2" type="ORF">SAMN05216387_1164</name>
</gene>
<dbReference type="AlphaFoldDB" id="A0A1H7RA55"/>
<evidence type="ECO:0000313" key="2">
    <source>
        <dbReference type="EMBL" id="SEL57029.1"/>
    </source>
</evidence>
<feature type="domain" description="DUF927" evidence="1">
    <location>
        <begin position="55"/>
        <end position="321"/>
    </location>
</feature>